<evidence type="ECO:0000256" key="7">
    <source>
        <dbReference type="ARBA" id="ARBA00023204"/>
    </source>
</evidence>
<dbReference type="PANTHER" id="PTHR32294:SF4">
    <property type="entry name" value="ERROR-PRONE DNA POLYMERASE"/>
    <property type="match status" value="1"/>
</dbReference>
<keyword evidence="2 9" id="KW-0808">Transferase</keyword>
<evidence type="ECO:0000256" key="6">
    <source>
        <dbReference type="ARBA" id="ARBA00022932"/>
    </source>
</evidence>
<dbReference type="GO" id="GO:0005737">
    <property type="term" value="C:cytoplasm"/>
    <property type="evidence" value="ECO:0007669"/>
    <property type="project" value="UniProtKB-SubCell"/>
</dbReference>
<dbReference type="InterPro" id="IPR004013">
    <property type="entry name" value="PHP_dom"/>
</dbReference>
<evidence type="ECO:0000256" key="5">
    <source>
        <dbReference type="ARBA" id="ARBA00022763"/>
    </source>
</evidence>
<comment type="function">
    <text evidence="9">DNA polymerase involved in damage-induced mutagenesis and translesion synthesis (TLS). It is not the major replicative DNA polymerase.</text>
</comment>
<keyword evidence="6 9" id="KW-0239">DNA-directed DNA polymerase</keyword>
<keyword evidence="4 9" id="KW-0235">DNA replication</keyword>
<dbReference type="EC" id="2.7.7.7" evidence="9"/>
<dbReference type="Pfam" id="PF07733">
    <property type="entry name" value="DNA_pol3_alpha"/>
    <property type="match status" value="1"/>
</dbReference>
<dbReference type="InterPro" id="IPR023073">
    <property type="entry name" value="DnaE2"/>
</dbReference>
<sequence>MGWHNPPVPWSEFERALSDASRPGSPPPGADGGDSPAWSRKRSAYVPEPQDSPQADEVVPYVELHAHSNFSFLDGASSPEKLVEEAARLGLDGLALTDHDGLYGIVRLAEAAEAHPGLRTIFGAELSLGLSKPQNGEPDPEGTHLVVLARREEGYHRLAGAITAAQLAHGAEKGKPRYDIVDLASAADGTWLVLSGCRKGAVRQALVHDGAAGARRELEELVRLFGHDNVVVELYDHGNPGDSTANDTLADLAVELGLPVVATTGAHYATPAQHPLASALAAVRARRSLDDLDGWLPASGSAHLRSGAEMARRFARYPGAVERTVEIADELAFRLRSVKPGLPLQEVPEGHTPMTWLRELTWQGAARRYPGADASVTDRISRELDVIEQKDFPGYFLIVHEIVQFARSRGILCQGRGSAANSAVCYLLDITAVDSIAYGLPFERFLSSMRDEEPDIDVDFDSDRREEVIQHVYERYGRFNAAQVANVITYRPKFAVRDMAKALGHSPGQQDAWSKQVERWGSVTSSEDHDIPEPVVDLAQQVLTFPRHLGIHSGGMVLTDRPVGEVCPIEHARMDGRTVLQWDKDDCAWMGLVKFDLLGLGMLAALQYSFDLAAEHCGERWDLQSMPKEEQGVYDQLCRADTVGVFQVESRAQMGMLPRLQPRRFYDLVIQIAMVRPGPIQGGAVHPYIRRRTGGEEVTYLHPDLEPVLKRTLGVPLFQEQLMQMAMVVGGCTGEDADLLRRAMGSKRGQEKIESLKTKLYEGMAANGITGEDADTIYLKIQAFANFGFAESHSISFALLVYASAWMRLHYPAAFLASLLRAQPMGFYSPQSLVADATRHGVETRRPDIQLSGVEAGLELLDGAPVDGTAGESTPTGPDACLDPHQPEVEAFDLSAPFDPADHRRDGHYAVRLGLAAVSSIGVRKAEQIVAERERGGAYRDMRDLARRVGLNSAQLEALAAAGAFDTLGLSRRGALWDAEQASQERPDQLQGSHLTVQPPLFAMLTGEEQVINDLWSTGVTPDDHPIRYVRPALAERGVKSAADLKTCESGRRIEVGGVVTHRQRPATVSGITFVNLEDETGLVNVICSVGVWGRYRRTAREAPAMIVRGILERSPEGIVNVIADRLEPLPLSARTRSRDFQ</sequence>
<evidence type="ECO:0000256" key="2">
    <source>
        <dbReference type="ARBA" id="ARBA00022679"/>
    </source>
</evidence>
<feature type="region of interest" description="Disordered" evidence="10">
    <location>
        <begin position="1"/>
        <end position="54"/>
    </location>
</feature>
<organism evidence="12 13">
    <name type="scientific">Mycetocola manganoxydans</name>
    <dbReference type="NCBI Taxonomy" id="699879"/>
    <lineage>
        <taxon>Bacteria</taxon>
        <taxon>Bacillati</taxon>
        <taxon>Actinomycetota</taxon>
        <taxon>Actinomycetes</taxon>
        <taxon>Micrococcales</taxon>
        <taxon>Microbacteriaceae</taxon>
        <taxon>Mycetocola</taxon>
    </lineage>
</organism>
<dbReference type="SUPFAM" id="SSF47781">
    <property type="entry name" value="RuvA domain 2-like"/>
    <property type="match status" value="1"/>
</dbReference>
<dbReference type="HAMAP" id="MF_01902">
    <property type="entry name" value="DNApol_error_prone"/>
    <property type="match status" value="1"/>
</dbReference>
<evidence type="ECO:0000313" key="13">
    <source>
        <dbReference type="Proteomes" id="UP000270299"/>
    </source>
</evidence>
<dbReference type="InterPro" id="IPR010994">
    <property type="entry name" value="RuvA_2-like"/>
</dbReference>
<reference evidence="12 13" key="1">
    <citation type="submission" date="2018-10" db="EMBL/GenBank/DDBJ databases">
        <authorList>
            <person name="Li J."/>
        </authorList>
    </citation>
    <scope>NUCLEOTIDE SEQUENCE [LARGE SCALE GENOMIC DNA]</scope>
    <source>
        <strain evidence="12 13">CCTCC AB209002</strain>
    </source>
</reference>
<dbReference type="Pfam" id="PF02811">
    <property type="entry name" value="PHP"/>
    <property type="match status" value="1"/>
</dbReference>
<keyword evidence="3 9" id="KW-0548">Nucleotidyltransferase</keyword>
<gene>
    <name evidence="9" type="primary">dnaE2</name>
    <name evidence="12" type="ORF">D9V29_06570</name>
</gene>
<feature type="domain" description="Polymerase/histidinol phosphatase N-terminal" evidence="11">
    <location>
        <begin position="62"/>
        <end position="130"/>
    </location>
</feature>
<dbReference type="InterPro" id="IPR016195">
    <property type="entry name" value="Pol/histidinol_Pase-like"/>
</dbReference>
<dbReference type="CDD" id="cd04485">
    <property type="entry name" value="DnaE_OBF"/>
    <property type="match status" value="1"/>
</dbReference>
<keyword evidence="5 9" id="KW-0227">DNA damage</keyword>
<dbReference type="InterPro" id="IPR003141">
    <property type="entry name" value="Pol/His_phosphatase_N"/>
</dbReference>
<evidence type="ECO:0000313" key="12">
    <source>
        <dbReference type="EMBL" id="RLP72093.1"/>
    </source>
</evidence>
<evidence type="ECO:0000259" key="11">
    <source>
        <dbReference type="SMART" id="SM00481"/>
    </source>
</evidence>
<dbReference type="Gene3D" id="3.20.20.140">
    <property type="entry name" value="Metal-dependent hydrolases"/>
    <property type="match status" value="1"/>
</dbReference>
<dbReference type="GO" id="GO:0008408">
    <property type="term" value="F:3'-5' exonuclease activity"/>
    <property type="evidence" value="ECO:0007669"/>
    <property type="project" value="InterPro"/>
</dbReference>
<dbReference type="InterPro" id="IPR040982">
    <property type="entry name" value="DNA_pol3_finger"/>
</dbReference>
<keyword evidence="1 9" id="KW-0963">Cytoplasm</keyword>
<dbReference type="EMBL" id="RCUV01000006">
    <property type="protein sequence ID" value="RLP72093.1"/>
    <property type="molecule type" value="Genomic_DNA"/>
</dbReference>
<dbReference type="GO" id="GO:0006260">
    <property type="term" value="P:DNA replication"/>
    <property type="evidence" value="ECO:0007669"/>
    <property type="project" value="UniProtKB-KW"/>
</dbReference>
<proteinExistence type="inferred from homology"/>
<dbReference type="PANTHER" id="PTHR32294">
    <property type="entry name" value="DNA POLYMERASE III SUBUNIT ALPHA"/>
    <property type="match status" value="1"/>
</dbReference>
<evidence type="ECO:0000256" key="8">
    <source>
        <dbReference type="ARBA" id="ARBA00049244"/>
    </source>
</evidence>
<dbReference type="SMART" id="SM00481">
    <property type="entry name" value="POLIIIAc"/>
    <property type="match status" value="1"/>
</dbReference>
<dbReference type="InterPro" id="IPR011708">
    <property type="entry name" value="DNA_pol3_alpha_NTPase_dom"/>
</dbReference>
<comment type="subcellular location">
    <subcellularLocation>
        <location evidence="9">Cytoplasm</location>
    </subcellularLocation>
</comment>
<keyword evidence="13" id="KW-1185">Reference proteome</keyword>
<protein>
    <recommendedName>
        <fullName evidence="9">Error-prone DNA polymerase</fullName>
        <ecNumber evidence="9">2.7.7.7</ecNumber>
    </recommendedName>
</protein>
<dbReference type="Proteomes" id="UP000270299">
    <property type="component" value="Unassembled WGS sequence"/>
</dbReference>
<evidence type="ECO:0000256" key="1">
    <source>
        <dbReference type="ARBA" id="ARBA00022490"/>
    </source>
</evidence>
<dbReference type="Pfam" id="PF14579">
    <property type="entry name" value="HHH_6"/>
    <property type="match status" value="1"/>
</dbReference>
<dbReference type="OrthoDB" id="9803237at2"/>
<comment type="caution">
    <text evidence="12">The sequence shown here is derived from an EMBL/GenBank/DDBJ whole genome shotgun (WGS) entry which is preliminary data.</text>
</comment>
<dbReference type="RefSeq" id="WP_121672534.1">
    <property type="nucleotide sequence ID" value="NZ_BMXM01000005.1"/>
</dbReference>
<evidence type="ECO:0000256" key="3">
    <source>
        <dbReference type="ARBA" id="ARBA00022695"/>
    </source>
</evidence>
<name>A0A3L6ZVR9_9MICO</name>
<dbReference type="InterPro" id="IPR029460">
    <property type="entry name" value="DNAPol_HHH"/>
</dbReference>
<dbReference type="InterPro" id="IPR004805">
    <property type="entry name" value="DnaE2/DnaE/PolC"/>
</dbReference>
<dbReference type="GO" id="GO:0003887">
    <property type="term" value="F:DNA-directed DNA polymerase activity"/>
    <property type="evidence" value="ECO:0007669"/>
    <property type="project" value="UniProtKB-UniRule"/>
</dbReference>
<dbReference type="NCBIfam" id="NF004225">
    <property type="entry name" value="PRK05672.1"/>
    <property type="match status" value="1"/>
</dbReference>
<keyword evidence="7 9" id="KW-0234">DNA repair</keyword>
<evidence type="ECO:0000256" key="9">
    <source>
        <dbReference type="HAMAP-Rule" id="MF_01902"/>
    </source>
</evidence>
<evidence type="ECO:0000256" key="10">
    <source>
        <dbReference type="SAM" id="MobiDB-lite"/>
    </source>
</evidence>
<dbReference type="Pfam" id="PF17657">
    <property type="entry name" value="DNA_pol3_finger"/>
    <property type="match status" value="1"/>
</dbReference>
<evidence type="ECO:0000256" key="4">
    <source>
        <dbReference type="ARBA" id="ARBA00022705"/>
    </source>
</evidence>
<dbReference type="SUPFAM" id="SSF89550">
    <property type="entry name" value="PHP domain-like"/>
    <property type="match status" value="1"/>
</dbReference>
<comment type="similarity">
    <text evidence="9">Belongs to the DNA polymerase type-C family. DnaE2 subfamily.</text>
</comment>
<dbReference type="Gene3D" id="1.10.150.870">
    <property type="match status" value="1"/>
</dbReference>
<dbReference type="NCBIfam" id="TIGR00594">
    <property type="entry name" value="polc"/>
    <property type="match status" value="1"/>
</dbReference>
<dbReference type="AlphaFoldDB" id="A0A3L6ZVR9"/>
<comment type="catalytic activity">
    <reaction evidence="8 9">
        <text>DNA(n) + a 2'-deoxyribonucleoside 5'-triphosphate = DNA(n+1) + diphosphate</text>
        <dbReference type="Rhea" id="RHEA:22508"/>
        <dbReference type="Rhea" id="RHEA-COMP:17339"/>
        <dbReference type="Rhea" id="RHEA-COMP:17340"/>
        <dbReference type="ChEBI" id="CHEBI:33019"/>
        <dbReference type="ChEBI" id="CHEBI:61560"/>
        <dbReference type="ChEBI" id="CHEBI:173112"/>
        <dbReference type="EC" id="2.7.7.7"/>
    </reaction>
</comment>
<dbReference type="GO" id="GO:0006281">
    <property type="term" value="P:DNA repair"/>
    <property type="evidence" value="ECO:0007669"/>
    <property type="project" value="UniProtKB-UniRule"/>
</dbReference>
<accession>A0A3L6ZVR9</accession>